<evidence type="ECO:0008006" key="3">
    <source>
        <dbReference type="Google" id="ProtNLM"/>
    </source>
</evidence>
<dbReference type="OrthoDB" id="1493281at2"/>
<organism evidence="1 2">
    <name type="scientific">Neolewinella aurantiaca</name>
    <dbReference type="NCBI Taxonomy" id="2602767"/>
    <lineage>
        <taxon>Bacteria</taxon>
        <taxon>Pseudomonadati</taxon>
        <taxon>Bacteroidota</taxon>
        <taxon>Saprospiria</taxon>
        <taxon>Saprospirales</taxon>
        <taxon>Lewinellaceae</taxon>
        <taxon>Neolewinella</taxon>
    </lineage>
</organism>
<sequence>MKHLLALSFLLPFYLSGQCYGSFEVFGAHGRSNEPNTFLRELGLEENYSPVNVNRFGFGASFRLGRQTYARVAMQFSQYGFGWSSNDLRWGTQHDGDGGFDPNLDPDLSSSVKVENRDYYGEGVLALGYQLRTRSSWKPFAEIGGGIGKYIASGSRTEYNFIPNDGGEGLQIEAVDWYRSVGYVGRAGLGTNYVFNDHFAVYGMAVFQQHLRTINRTGSAKIHPWQATLELGVRVFVDPR</sequence>
<dbReference type="Proteomes" id="UP000321907">
    <property type="component" value="Unassembled WGS sequence"/>
</dbReference>
<keyword evidence="2" id="KW-1185">Reference proteome</keyword>
<evidence type="ECO:0000313" key="1">
    <source>
        <dbReference type="EMBL" id="TXF89975.1"/>
    </source>
</evidence>
<accession>A0A5C7FJE1</accession>
<reference evidence="1 2" key="1">
    <citation type="submission" date="2019-08" db="EMBL/GenBank/DDBJ databases">
        <title>Lewinella sp. strain SSH13 Genome sequencing and assembly.</title>
        <authorList>
            <person name="Kim I."/>
        </authorList>
    </citation>
    <scope>NUCLEOTIDE SEQUENCE [LARGE SCALE GENOMIC DNA]</scope>
    <source>
        <strain evidence="1 2">SSH13</strain>
    </source>
</reference>
<proteinExistence type="predicted"/>
<protein>
    <recommendedName>
        <fullName evidence="3">Outer membrane protein beta-barrel domain-containing protein</fullName>
    </recommendedName>
</protein>
<evidence type="ECO:0000313" key="2">
    <source>
        <dbReference type="Proteomes" id="UP000321907"/>
    </source>
</evidence>
<dbReference type="AlphaFoldDB" id="A0A5C7FJE1"/>
<dbReference type="RefSeq" id="WP_147930295.1">
    <property type="nucleotide sequence ID" value="NZ_VOXD01000010.1"/>
</dbReference>
<comment type="caution">
    <text evidence="1">The sequence shown here is derived from an EMBL/GenBank/DDBJ whole genome shotgun (WGS) entry which is preliminary data.</text>
</comment>
<dbReference type="EMBL" id="VOXD01000010">
    <property type="protein sequence ID" value="TXF89975.1"/>
    <property type="molecule type" value="Genomic_DNA"/>
</dbReference>
<gene>
    <name evidence="1" type="ORF">FUA23_08455</name>
</gene>
<name>A0A5C7FJE1_9BACT</name>